<dbReference type="Pfam" id="PF02589">
    <property type="entry name" value="LUD_dom"/>
    <property type="match status" value="1"/>
</dbReference>
<dbReference type="EMBL" id="JAAGAA010000013">
    <property type="protein sequence ID" value="NDV13851.1"/>
    <property type="molecule type" value="Genomic_DNA"/>
</dbReference>
<dbReference type="PANTHER" id="PTHR43682:SF1">
    <property type="entry name" value="LACTATE UTILIZATION PROTEIN C"/>
    <property type="match status" value="1"/>
</dbReference>
<gene>
    <name evidence="2" type="ORF">GZH52_13835</name>
</gene>
<name>A0A6B2KUM0_9NEIS</name>
<dbReference type="SUPFAM" id="SSF100950">
    <property type="entry name" value="NagB/RpiA/CoA transferase-like"/>
    <property type="match status" value="1"/>
</dbReference>
<dbReference type="PANTHER" id="PTHR43682">
    <property type="entry name" value="LACTATE UTILIZATION PROTEIN C"/>
    <property type="match status" value="1"/>
</dbReference>
<dbReference type="InterPro" id="IPR037171">
    <property type="entry name" value="NagB/RpiA_transferase-like"/>
</dbReference>
<dbReference type="Gene3D" id="3.40.50.10420">
    <property type="entry name" value="NagB/RpiA/CoA transferase-like"/>
    <property type="match status" value="1"/>
</dbReference>
<sequence length="196" mass="21177">MVAAKQEETMSRDAILARIRRHRPAEAALPDIHAPAFITYQDRYAQFATLIAGLGGHALTLAPGQTVREAVDTHWPAQGRVVDTTQAIHDEAASPHDWADVDIAIVPGQLAVAENAAVWVSQDALAYRSLYFLAQRLVMVVPRDALVDTMRDAYARVGFAEHGFGSFISGSSRTADIEQSLVMGAHGAMAALVVFE</sequence>
<keyword evidence="3" id="KW-1185">Reference proteome</keyword>
<reference evidence="2 3" key="1">
    <citation type="submission" date="2020-02" db="EMBL/GenBank/DDBJ databases">
        <authorList>
            <person name="Yang Z."/>
        </authorList>
    </citation>
    <scope>NUCLEOTIDE SEQUENCE [LARGE SCALE GENOMIC DNA]</scope>
    <source>
        <strain evidence="2 3">HX-7-9</strain>
    </source>
</reference>
<dbReference type="AlphaFoldDB" id="A0A6B2KUM0"/>
<dbReference type="InterPro" id="IPR024185">
    <property type="entry name" value="FTHF_cligase-like_sf"/>
</dbReference>
<evidence type="ECO:0000313" key="2">
    <source>
        <dbReference type="EMBL" id="NDV13851.1"/>
    </source>
</evidence>
<evidence type="ECO:0000313" key="3">
    <source>
        <dbReference type="Proteomes" id="UP000482578"/>
    </source>
</evidence>
<organism evidence="2 3">
    <name type="scientific">Crenobacter caeni</name>
    <dbReference type="NCBI Taxonomy" id="2705474"/>
    <lineage>
        <taxon>Bacteria</taxon>
        <taxon>Pseudomonadati</taxon>
        <taxon>Pseudomonadota</taxon>
        <taxon>Betaproteobacteria</taxon>
        <taxon>Neisseriales</taxon>
        <taxon>Neisseriaceae</taxon>
        <taxon>Crenobacter</taxon>
    </lineage>
</organism>
<evidence type="ECO:0000259" key="1">
    <source>
        <dbReference type="Pfam" id="PF02589"/>
    </source>
</evidence>
<dbReference type="Proteomes" id="UP000482578">
    <property type="component" value="Unassembled WGS sequence"/>
</dbReference>
<feature type="domain" description="LUD" evidence="1">
    <location>
        <begin position="99"/>
        <end position="194"/>
    </location>
</feature>
<comment type="caution">
    <text evidence="2">The sequence shown here is derived from an EMBL/GenBank/DDBJ whole genome shotgun (WGS) entry which is preliminary data.</text>
</comment>
<protein>
    <recommendedName>
        <fullName evidence="1">LUD domain-containing protein</fullName>
    </recommendedName>
</protein>
<accession>A0A6B2KUM0</accession>
<proteinExistence type="predicted"/>
<dbReference type="InterPro" id="IPR003741">
    <property type="entry name" value="LUD_dom"/>
</dbReference>